<reference evidence="6" key="1">
    <citation type="submission" date="2020-11" db="EMBL/GenBank/DDBJ databases">
        <authorList>
            <person name="Tran Van P."/>
        </authorList>
    </citation>
    <scope>NUCLEOTIDE SEQUENCE</scope>
</reference>
<dbReference type="EMBL" id="OD565438">
    <property type="protein sequence ID" value="CAD7441781.1"/>
    <property type="molecule type" value="Genomic_DNA"/>
</dbReference>
<dbReference type="InterPro" id="IPR035892">
    <property type="entry name" value="C2_domain_sf"/>
</dbReference>
<dbReference type="InterPro" id="IPR014756">
    <property type="entry name" value="Ig_E-set"/>
</dbReference>
<dbReference type="InterPro" id="IPR027417">
    <property type="entry name" value="P-loop_NTPase"/>
</dbReference>
<dbReference type="SUPFAM" id="SSF158702">
    <property type="entry name" value="Sec63 N-terminal domain-like"/>
    <property type="match status" value="2"/>
</dbReference>
<evidence type="ECO:0000259" key="5">
    <source>
        <dbReference type="SMART" id="SM00973"/>
    </source>
</evidence>
<sequence>MAKEPRYTIPSTLSDSLYLHGFGCEPNLLSFNENVLDYFEWTTRKYMFGESWATIKETLESEAISTATMKPLVKKYYDLAGEITGKNEHITQDETAAFLFRMYFKEPGSFPRTCIVQFVLGEVPASTIHKVFQNIDKIASCLPDYTVERFHQSDVPGKLFDADTWMSNDELTYETVDISKLNDDLLEFAPETDDEYEAAVSDVLVALTTTPDKEGRVPDTRSLFSCAHNDDDIAEELHFSYSADSLKEDIAPISTMSLDVLYLVSSEVVAIHTARILDENLSREKLVARHLISCEDFNKSDVEKAHVWVTTAEKWDSFTRRRDKEVLFQTIQLVVVDDMSCLEDKSSVSLDAILARTRLQVGEPNQEMPKMLGFMTPILPLPFGALGNLREFLEVRVEDDTSLFMSGTVRLVGVKGETDTDIQDRSFDRCYAYVRSVLLQRGSKVIIFTANKELCDTLANSLGERARCTKNAHLFAPVYDSKLKNRVHGLRDEDLRKGFLNGFLRGPRRYGARGKDVGNSEECSALDMMKSLNRNMFRTSSGVRNTVILTNHAKFDKYSSFIKEPPPLESDILPTFPDLLNTEISLGNVTSLKSACKWLTSTYWYVRVKATFQTVEGDNFEEVEGVANSVILDTLQLLLSSGLVKYASLDDISSTELGSIACSHSLSYENVVFLDNISKEAHTIGTNDMGFIFDVICRSPEFLKQEFCDETALFREALSWNVGSCHLEILSPRESAAGTLNFLLQMFLSQETSIRRLSVRYAHIVETAQRLARALFQIHLSKKDSLMAGCCLQIAKVLECGQFGSTKEPHQPVLIVEAVVRPIGVKLFSITTYVTPDFSWQEGVHSDSGECFWLWIEDSADKHIYNYTYFQLSSQQVDQKIRLEFCLVVTLELPLPELCDVWVFSDRWVYCIHGSNLSFNRIILLLQEPQIHRYRCSFNRIILLLQEPQITELNNTKCLPKTALKDAELEKLYSHSHFDTVISRTFHALYSDEDNVLMAAPTNQHKTQAAELAIFAAVKRRPDTKVCKRPAMEKRSALEVLYRAYFVPIVKHAAEIWTVNVMFVSPEGREVAERLEDWRYRLGDSLRLTIQALSEEITANARVFAGNQVILGTSRHWWPTSCLPEVRRSIALGKVSLIILNDVEMMDIHMEALLSHLGSRPLDSLRLIALSGATLINTQDLATFLRVPKSHLFNFKGTVSQNSPKAVALFRHTQLGHSAVVFVPSTRLAGFTAHHLQRCLSRCGSGMWVRCQKEALEELAGSIEDPLAAVCVSYGMGIVHSGMSAQDCRNIRRAFHNQILQVVIITAEVSQTLRFRSNVVVVEGTERYNPDTQQYEDVSVSAMLRMIQTSSAACHDCSPCTPEVLVLAHKTKLAKYRDCLRGQVTLESGLIDVLPEYLLSLLDAGILEKPDDEAARTCLCDTYLALRLSSNPSYFLCKAEGANYVSSFLATWADAAVKTLANAGCVKVDQGMIQITDLGGSMSSNQLCHITVNTLDQKLGADMTLEQVVRLKALFSFSSHSKELPWRLPDERELPQSARKALLLLQVYLLRLRMSESLFTCAEMRVMLVTVNSVLQVMVRVCQRNKLLNTLLQTLRLQQNMAAELWGDDSFSELPQLTPSHISVLRTQDKCPITCLTEMVEHFVGNLSELTSVLGSCLSNKQIGEVYAKLCALPRMKIDLRLRQGNKRWFQLGKKPLVIGPLGGYTLEVTYWSSHSWTLIVSGTDELLAFRTLNPGALRKEMYLTAPKVPGIATISVHVLAKQHVGLDRLFTFKLDILPN</sequence>
<dbReference type="PANTHER" id="PTHR47961">
    <property type="entry name" value="DNA POLYMERASE THETA, PUTATIVE (AFU_ORTHOLOGUE AFUA_1G05260)-RELATED"/>
    <property type="match status" value="1"/>
</dbReference>
<evidence type="ECO:0000313" key="6">
    <source>
        <dbReference type="EMBL" id="CAD7441781.1"/>
    </source>
</evidence>
<dbReference type="Gene3D" id="1.10.10.10">
    <property type="entry name" value="Winged helix-like DNA-binding domain superfamily/Winged helix DNA-binding domain"/>
    <property type="match status" value="2"/>
</dbReference>
<dbReference type="SMART" id="SM00973">
    <property type="entry name" value="Sec63"/>
    <property type="match status" value="2"/>
</dbReference>
<dbReference type="GO" id="GO:0016787">
    <property type="term" value="F:hydrolase activity"/>
    <property type="evidence" value="ECO:0007669"/>
    <property type="project" value="UniProtKB-KW"/>
</dbReference>
<dbReference type="Gene3D" id="1.10.3380.10">
    <property type="entry name" value="Sec63 N-terminal domain-like domain"/>
    <property type="match status" value="2"/>
</dbReference>
<organism evidence="6">
    <name type="scientific">Timema bartmani</name>
    <dbReference type="NCBI Taxonomy" id="61472"/>
    <lineage>
        <taxon>Eukaryota</taxon>
        <taxon>Metazoa</taxon>
        <taxon>Ecdysozoa</taxon>
        <taxon>Arthropoda</taxon>
        <taxon>Hexapoda</taxon>
        <taxon>Insecta</taxon>
        <taxon>Pterygota</taxon>
        <taxon>Neoptera</taxon>
        <taxon>Polyneoptera</taxon>
        <taxon>Phasmatodea</taxon>
        <taxon>Timematodea</taxon>
        <taxon>Timematoidea</taxon>
        <taxon>Timematidae</taxon>
        <taxon>Timema</taxon>
    </lineage>
</organism>
<keyword evidence="3" id="KW-0347">Helicase</keyword>
<dbReference type="SUPFAM" id="SSF81296">
    <property type="entry name" value="E set domains"/>
    <property type="match status" value="1"/>
</dbReference>
<keyword evidence="1" id="KW-0547">Nucleotide-binding</keyword>
<keyword evidence="4" id="KW-0067">ATP-binding</keyword>
<dbReference type="InterPro" id="IPR050474">
    <property type="entry name" value="Hel308_SKI2-like"/>
</dbReference>
<dbReference type="PANTHER" id="PTHR47961:SF4">
    <property type="entry name" value="ACTIVATING SIGNAL COINTEGRATOR 1 COMPLEX SUBUNIT 3"/>
    <property type="match status" value="1"/>
</dbReference>
<keyword evidence="2" id="KW-0378">Hydrolase</keyword>
<dbReference type="SUPFAM" id="SSF52540">
    <property type="entry name" value="P-loop containing nucleoside triphosphate hydrolases"/>
    <property type="match status" value="2"/>
</dbReference>
<dbReference type="Gene3D" id="3.40.50.300">
    <property type="entry name" value="P-loop containing nucleotide triphosphate hydrolases"/>
    <property type="match status" value="4"/>
</dbReference>
<proteinExistence type="predicted"/>
<dbReference type="GO" id="GO:0004386">
    <property type="term" value="F:helicase activity"/>
    <property type="evidence" value="ECO:0007669"/>
    <property type="project" value="UniProtKB-KW"/>
</dbReference>
<evidence type="ECO:0000256" key="3">
    <source>
        <dbReference type="ARBA" id="ARBA00022806"/>
    </source>
</evidence>
<accession>A0A7R9EVD9</accession>
<dbReference type="InterPro" id="IPR004179">
    <property type="entry name" value="Sec63-dom"/>
</dbReference>
<evidence type="ECO:0000256" key="2">
    <source>
        <dbReference type="ARBA" id="ARBA00022801"/>
    </source>
</evidence>
<evidence type="ECO:0000256" key="1">
    <source>
        <dbReference type="ARBA" id="ARBA00022741"/>
    </source>
</evidence>
<protein>
    <recommendedName>
        <fullName evidence="5">SEC63 domain-containing protein</fullName>
    </recommendedName>
</protein>
<dbReference type="Pfam" id="PF02889">
    <property type="entry name" value="Sec63"/>
    <property type="match status" value="2"/>
</dbReference>
<dbReference type="InterPro" id="IPR036388">
    <property type="entry name" value="WH-like_DNA-bd_sf"/>
</dbReference>
<feature type="domain" description="SEC63" evidence="5">
    <location>
        <begin position="654"/>
        <end position="919"/>
    </location>
</feature>
<gene>
    <name evidence="6" type="ORF">TBIB3V08_LOCUS4233</name>
</gene>
<dbReference type="GO" id="GO:0005524">
    <property type="term" value="F:ATP binding"/>
    <property type="evidence" value="ECO:0007669"/>
    <property type="project" value="UniProtKB-KW"/>
</dbReference>
<dbReference type="Gene3D" id="2.60.40.150">
    <property type="entry name" value="C2 domain"/>
    <property type="match status" value="1"/>
</dbReference>
<name>A0A7R9EVD9_9NEOP</name>
<evidence type="ECO:0000256" key="4">
    <source>
        <dbReference type="ARBA" id="ARBA00022840"/>
    </source>
</evidence>
<feature type="domain" description="SEC63" evidence="5">
    <location>
        <begin position="1475"/>
        <end position="1775"/>
    </location>
</feature>